<accession>A0ABV4WP42</accession>
<reference evidence="1 2" key="1">
    <citation type="submission" date="2024-09" db="EMBL/GenBank/DDBJ databases">
        <title>Floridaenema gen nov. (Aerosakkonemataceae, Aerosakkonematales ord. nov., Cyanobacteria) from benthic tropical and subtropical fresh waters, with the description of four new species.</title>
        <authorList>
            <person name="Moretto J.A."/>
            <person name="Berthold D.E."/>
            <person name="Lefler F.W."/>
            <person name="Huang I.-S."/>
            <person name="Laughinghouse H. IV."/>
        </authorList>
    </citation>
    <scope>NUCLEOTIDE SEQUENCE [LARGE SCALE GENOMIC DNA]</scope>
    <source>
        <strain evidence="1 2">BLCC-F167</strain>
    </source>
</reference>
<dbReference type="EMBL" id="JBHFNT010000183">
    <property type="protein sequence ID" value="MFB2836856.1"/>
    <property type="molecule type" value="Genomic_DNA"/>
</dbReference>
<dbReference type="Proteomes" id="UP001576780">
    <property type="component" value="Unassembled WGS sequence"/>
</dbReference>
<gene>
    <name evidence="1" type="ORF">ACE1CA_20200</name>
</gene>
<evidence type="ECO:0008006" key="3">
    <source>
        <dbReference type="Google" id="ProtNLM"/>
    </source>
</evidence>
<evidence type="ECO:0000313" key="2">
    <source>
        <dbReference type="Proteomes" id="UP001576780"/>
    </source>
</evidence>
<sequence>MSGRSLITTTSQLGDYSGGVLQKSSISLWNPFLSIMRQPQVSEPTTNRVSINAPLLEEWLINGIIIKRHFGTSEKRSSSEMFCEQSVFYEQRFWQIEQVKNPPLAKINYKFIKLEKKFKELATQWKSETAPLSVITQKVIHPAYQQIIGMGEDVVPLLLRELEKRPDHWFWALKSITGANPVKSEHRGRIKLMAQDWLEWGRENGYKW</sequence>
<proteinExistence type="predicted"/>
<protein>
    <recommendedName>
        <fullName evidence="3">LAGLIDADG homing endonuclease</fullName>
    </recommendedName>
</protein>
<evidence type="ECO:0000313" key="1">
    <source>
        <dbReference type="EMBL" id="MFB2836856.1"/>
    </source>
</evidence>
<organism evidence="1 2">
    <name type="scientific">Floridaenema evergladense BLCC-F167</name>
    <dbReference type="NCBI Taxonomy" id="3153639"/>
    <lineage>
        <taxon>Bacteria</taxon>
        <taxon>Bacillati</taxon>
        <taxon>Cyanobacteriota</taxon>
        <taxon>Cyanophyceae</taxon>
        <taxon>Oscillatoriophycideae</taxon>
        <taxon>Aerosakkonematales</taxon>
        <taxon>Aerosakkonemataceae</taxon>
        <taxon>Floridanema</taxon>
        <taxon>Floridanema evergladense</taxon>
    </lineage>
</organism>
<name>A0ABV4WP42_9CYAN</name>
<comment type="caution">
    <text evidence="1">The sequence shown here is derived from an EMBL/GenBank/DDBJ whole genome shotgun (WGS) entry which is preliminary data.</text>
</comment>
<keyword evidence="2" id="KW-1185">Reference proteome</keyword>